<keyword evidence="1" id="KW-0812">Transmembrane</keyword>
<name>A0A923RH30_9FIRM</name>
<accession>A0A923RH30</accession>
<comment type="caution">
    <text evidence="2">The sequence shown here is derived from an EMBL/GenBank/DDBJ whole genome shotgun (WGS) entry which is preliminary data.</text>
</comment>
<evidence type="ECO:0000313" key="3">
    <source>
        <dbReference type="Proteomes" id="UP000659630"/>
    </source>
</evidence>
<keyword evidence="1" id="KW-1133">Transmembrane helix</keyword>
<reference evidence="2" key="1">
    <citation type="submission" date="2020-08" db="EMBL/GenBank/DDBJ databases">
        <title>Genome public.</title>
        <authorList>
            <person name="Liu C."/>
            <person name="Sun Q."/>
        </authorList>
    </citation>
    <scope>NUCLEOTIDE SEQUENCE</scope>
    <source>
        <strain evidence="2">BX8</strain>
    </source>
</reference>
<dbReference type="AlphaFoldDB" id="A0A923RH30"/>
<feature type="transmembrane region" description="Helical" evidence="1">
    <location>
        <begin position="60"/>
        <end position="79"/>
    </location>
</feature>
<dbReference type="RefSeq" id="WP_186888638.1">
    <property type="nucleotide sequence ID" value="NZ_JACONZ010000005.1"/>
</dbReference>
<organism evidence="2 3">
    <name type="scientific">Anaerofilum hominis</name>
    <dbReference type="NCBI Taxonomy" id="2763016"/>
    <lineage>
        <taxon>Bacteria</taxon>
        <taxon>Bacillati</taxon>
        <taxon>Bacillota</taxon>
        <taxon>Clostridia</taxon>
        <taxon>Eubacteriales</taxon>
        <taxon>Oscillospiraceae</taxon>
        <taxon>Anaerofilum</taxon>
    </lineage>
</organism>
<gene>
    <name evidence="2" type="ORF">H8S23_12220</name>
</gene>
<keyword evidence="1" id="KW-0472">Membrane</keyword>
<keyword evidence="3" id="KW-1185">Reference proteome</keyword>
<sequence length="98" mass="11394">MSVFEVLMIVCFGFAWPVNVYNSLRTHSTKGKNLLFLFMIVLAYVFGILHKLTFSRDPALWFYLFNAAMVLADVALYFHNRRREIRAGKAHSYVQVLS</sequence>
<dbReference type="EMBL" id="JACONZ010000005">
    <property type="protein sequence ID" value="MBC5582273.1"/>
    <property type="molecule type" value="Genomic_DNA"/>
</dbReference>
<proteinExistence type="predicted"/>
<evidence type="ECO:0000313" key="2">
    <source>
        <dbReference type="EMBL" id="MBC5582273.1"/>
    </source>
</evidence>
<feature type="transmembrane region" description="Helical" evidence="1">
    <location>
        <begin position="6"/>
        <end position="22"/>
    </location>
</feature>
<evidence type="ECO:0008006" key="4">
    <source>
        <dbReference type="Google" id="ProtNLM"/>
    </source>
</evidence>
<feature type="transmembrane region" description="Helical" evidence="1">
    <location>
        <begin position="34"/>
        <end position="54"/>
    </location>
</feature>
<protein>
    <recommendedName>
        <fullName evidence="4">PQ loop repeat-containing protein</fullName>
    </recommendedName>
</protein>
<evidence type="ECO:0000256" key="1">
    <source>
        <dbReference type="SAM" id="Phobius"/>
    </source>
</evidence>
<dbReference type="Proteomes" id="UP000659630">
    <property type="component" value="Unassembled WGS sequence"/>
</dbReference>